<reference evidence="1 2" key="1">
    <citation type="journal article" date="2010" name="Proc. Natl. Acad. Sci. U.S.A.">
        <title>Insights into evolution of multicellular fungi from the assembled chromosomes of the mushroom Coprinopsis cinerea (Coprinus cinereus).</title>
        <authorList>
            <person name="Stajich J.E."/>
            <person name="Wilke S.K."/>
            <person name="Ahren D."/>
            <person name="Au C.H."/>
            <person name="Birren B.W."/>
            <person name="Borodovsky M."/>
            <person name="Burns C."/>
            <person name="Canback B."/>
            <person name="Casselton L.A."/>
            <person name="Cheng C.K."/>
            <person name="Deng J."/>
            <person name="Dietrich F.S."/>
            <person name="Fargo D.C."/>
            <person name="Farman M.L."/>
            <person name="Gathman A.C."/>
            <person name="Goldberg J."/>
            <person name="Guigo R."/>
            <person name="Hoegger P.J."/>
            <person name="Hooker J.B."/>
            <person name="Huggins A."/>
            <person name="James T.Y."/>
            <person name="Kamada T."/>
            <person name="Kilaru S."/>
            <person name="Kodira C."/>
            <person name="Kues U."/>
            <person name="Kupfer D."/>
            <person name="Kwan H.S."/>
            <person name="Lomsadze A."/>
            <person name="Li W."/>
            <person name="Lilly W.W."/>
            <person name="Ma L.J."/>
            <person name="Mackey A.J."/>
            <person name="Manning G."/>
            <person name="Martin F."/>
            <person name="Muraguchi H."/>
            <person name="Natvig D.O."/>
            <person name="Palmerini H."/>
            <person name="Ramesh M.A."/>
            <person name="Rehmeyer C.J."/>
            <person name="Roe B.A."/>
            <person name="Shenoy N."/>
            <person name="Stanke M."/>
            <person name="Ter-Hovhannisyan V."/>
            <person name="Tunlid A."/>
            <person name="Velagapudi R."/>
            <person name="Vision T.J."/>
            <person name="Zeng Q."/>
            <person name="Zolan M.E."/>
            <person name="Pukkila P.J."/>
        </authorList>
    </citation>
    <scope>NUCLEOTIDE SEQUENCE [LARGE SCALE GENOMIC DNA]</scope>
    <source>
        <strain evidence="2">Okayama-7 / 130 / ATCC MYA-4618 / FGSC 9003</strain>
    </source>
</reference>
<proteinExistence type="predicted"/>
<organism evidence="1 2">
    <name type="scientific">Coprinopsis cinerea (strain Okayama-7 / 130 / ATCC MYA-4618 / FGSC 9003)</name>
    <name type="common">Inky cap fungus</name>
    <name type="synonym">Hormographiella aspergillata</name>
    <dbReference type="NCBI Taxonomy" id="240176"/>
    <lineage>
        <taxon>Eukaryota</taxon>
        <taxon>Fungi</taxon>
        <taxon>Dikarya</taxon>
        <taxon>Basidiomycota</taxon>
        <taxon>Agaricomycotina</taxon>
        <taxon>Agaricomycetes</taxon>
        <taxon>Agaricomycetidae</taxon>
        <taxon>Agaricales</taxon>
        <taxon>Agaricineae</taxon>
        <taxon>Psathyrellaceae</taxon>
        <taxon>Coprinopsis</taxon>
    </lineage>
</organism>
<dbReference type="Proteomes" id="UP000001861">
    <property type="component" value="Unassembled WGS sequence"/>
</dbReference>
<dbReference type="EMBL" id="AACS02000012">
    <property type="protein sequence ID" value="EFI26612.1"/>
    <property type="molecule type" value="Genomic_DNA"/>
</dbReference>
<comment type="caution">
    <text evidence="1">The sequence shown here is derived from an EMBL/GenBank/DDBJ whole genome shotgun (WGS) entry which is preliminary data.</text>
</comment>
<evidence type="ECO:0000313" key="2">
    <source>
        <dbReference type="Proteomes" id="UP000001861"/>
    </source>
</evidence>
<dbReference type="AlphaFoldDB" id="D6RQR4"/>
<sequence>MSDCEPEGYALHDRLKRLIQPKSTAQSAAKPVEWVAAQARYYLDALPPDVVLEVSL</sequence>
<dbReference type="HOGENOM" id="CLU_3014078_0_0_1"/>
<dbReference type="RefSeq" id="XP_002910106.1">
    <property type="nucleotide sequence ID" value="XM_002910060.1"/>
</dbReference>
<dbReference type="InParanoid" id="D6RQR4"/>
<dbReference type="KEGG" id="cci:CC1G_15384"/>
<accession>D6RQR4</accession>
<keyword evidence="2" id="KW-1185">Reference proteome</keyword>
<dbReference type="VEuPathDB" id="FungiDB:CC1G_15384"/>
<dbReference type="GeneID" id="9380055"/>
<name>D6RQR4_COPC7</name>
<gene>
    <name evidence="1" type="ORF">CC1G_15384</name>
</gene>
<evidence type="ECO:0000313" key="1">
    <source>
        <dbReference type="EMBL" id="EFI26612.1"/>
    </source>
</evidence>
<protein>
    <submittedName>
        <fullName evidence="1">Uncharacterized protein</fullName>
    </submittedName>
</protein>